<accession>A0ABT7DXV1</accession>
<feature type="signal peptide" evidence="1">
    <location>
        <begin position="1"/>
        <end position="23"/>
    </location>
</feature>
<dbReference type="PANTHER" id="PTHR43737:SF1">
    <property type="entry name" value="DUF1501 DOMAIN-CONTAINING PROTEIN"/>
    <property type="match status" value="1"/>
</dbReference>
<dbReference type="RefSeq" id="WP_284101209.1">
    <property type="nucleotide sequence ID" value="NZ_JARRAF010000013.1"/>
</dbReference>
<keyword evidence="3" id="KW-1185">Reference proteome</keyword>
<dbReference type="EMBL" id="JARRAF010000013">
    <property type="protein sequence ID" value="MDK2124897.1"/>
    <property type="molecule type" value="Genomic_DNA"/>
</dbReference>
<reference evidence="2" key="1">
    <citation type="submission" date="2023-03" db="EMBL/GenBank/DDBJ databases">
        <title>Chitinimonas shenzhenensis gen. nov., sp. nov., a novel member of family Burkholderiaceae isolated from activated sludge collected in Shen Zhen, China.</title>
        <authorList>
            <person name="Wang X."/>
        </authorList>
    </citation>
    <scope>NUCLEOTIDE SEQUENCE</scope>
    <source>
        <strain evidence="2">DQS-5</strain>
    </source>
</reference>
<dbReference type="InterPro" id="IPR010869">
    <property type="entry name" value="DUF1501"/>
</dbReference>
<dbReference type="Pfam" id="PF07394">
    <property type="entry name" value="DUF1501"/>
    <property type="match status" value="1"/>
</dbReference>
<evidence type="ECO:0000313" key="3">
    <source>
        <dbReference type="Proteomes" id="UP001172778"/>
    </source>
</evidence>
<evidence type="ECO:0000313" key="2">
    <source>
        <dbReference type="EMBL" id="MDK2124897.1"/>
    </source>
</evidence>
<dbReference type="Proteomes" id="UP001172778">
    <property type="component" value="Unassembled WGS sequence"/>
</dbReference>
<comment type="caution">
    <text evidence="2">The sequence shown here is derived from an EMBL/GenBank/DDBJ whole genome shotgun (WGS) entry which is preliminary data.</text>
</comment>
<feature type="chain" id="PRO_5047373808" evidence="1">
    <location>
        <begin position="24"/>
        <end position="381"/>
    </location>
</feature>
<proteinExistence type="predicted"/>
<gene>
    <name evidence="2" type="ORF">PZA18_12655</name>
</gene>
<sequence length="381" mass="41035">MNRRQFLNLSLVGLSGLPSISGAANVGSHASNRLLILVELKGGNDGLNTVVPYTDRLYYQARPKLAIPAADVLRLDHQLGFNPAMRALLPIWEQGELAVIQGVGYASPNLSHFRSIEIWETASNSQQYLNQGWLSRQFLHLPLASRMIADGVILGSQELGPLAGGARALVLSDPASFIKQARLAAGAAPATNPALAHLLKIENDIRGAAQGLGGNAALQTTFPEHGFGKTVKTACEVLAINRNIGALRLTLGGFDTHSNQRQIQDRLLKELAEGLSALRSGLRELSIWQDCLVLTYAEFGRRVAENRSGGTDHGTANVHFALGGKVKGGFFGSAPDFTDLDADNLRYQIDFRQLYATACRFCWNDTGEAGLGGRFPELAII</sequence>
<evidence type="ECO:0000256" key="1">
    <source>
        <dbReference type="SAM" id="SignalP"/>
    </source>
</evidence>
<protein>
    <submittedName>
        <fullName evidence="2">DUF1501 domain-containing protein</fullName>
    </submittedName>
</protein>
<keyword evidence="1" id="KW-0732">Signal</keyword>
<dbReference type="PANTHER" id="PTHR43737">
    <property type="entry name" value="BLL7424 PROTEIN"/>
    <property type="match status" value="1"/>
</dbReference>
<name>A0ABT7DXV1_9NEIS</name>
<organism evidence="2 3">
    <name type="scientific">Parachitinimonas caeni</name>
    <dbReference type="NCBI Taxonomy" id="3031301"/>
    <lineage>
        <taxon>Bacteria</taxon>
        <taxon>Pseudomonadati</taxon>
        <taxon>Pseudomonadota</taxon>
        <taxon>Betaproteobacteria</taxon>
        <taxon>Neisseriales</taxon>
        <taxon>Chitinibacteraceae</taxon>
        <taxon>Parachitinimonas</taxon>
    </lineage>
</organism>